<dbReference type="AlphaFoldDB" id="A0A1G9RBZ7"/>
<dbReference type="Proteomes" id="UP000198510">
    <property type="component" value="Unassembled WGS sequence"/>
</dbReference>
<dbReference type="GO" id="GO:0015086">
    <property type="term" value="F:cadmium ion transmembrane transporter activity"/>
    <property type="evidence" value="ECO:0007669"/>
    <property type="project" value="TreeGrafter"/>
</dbReference>
<evidence type="ECO:0000256" key="1">
    <source>
        <dbReference type="ARBA" id="ARBA00004141"/>
    </source>
</evidence>
<evidence type="ECO:0000256" key="2">
    <source>
        <dbReference type="ARBA" id="ARBA00022692"/>
    </source>
</evidence>
<dbReference type="GO" id="GO:0005886">
    <property type="term" value="C:plasma membrane"/>
    <property type="evidence" value="ECO:0007669"/>
    <property type="project" value="TreeGrafter"/>
</dbReference>
<protein>
    <submittedName>
        <fullName evidence="6">Mn2+ and Fe2+ transporters of the NRAMP family</fullName>
    </submittedName>
</protein>
<feature type="transmembrane region" description="Helical" evidence="5">
    <location>
        <begin position="280"/>
        <end position="306"/>
    </location>
</feature>
<gene>
    <name evidence="6" type="ORF">SAMN05421823_11184</name>
</gene>
<keyword evidence="3 5" id="KW-1133">Transmembrane helix</keyword>
<feature type="transmembrane region" description="Helical" evidence="5">
    <location>
        <begin position="233"/>
        <end position="251"/>
    </location>
</feature>
<dbReference type="NCBIfam" id="NF037982">
    <property type="entry name" value="Nramp_1"/>
    <property type="match status" value="1"/>
</dbReference>
<dbReference type="InterPro" id="IPR001046">
    <property type="entry name" value="NRAMP_fam"/>
</dbReference>
<evidence type="ECO:0000313" key="7">
    <source>
        <dbReference type="Proteomes" id="UP000198510"/>
    </source>
</evidence>
<feature type="transmembrane region" description="Helical" evidence="5">
    <location>
        <begin position="327"/>
        <end position="346"/>
    </location>
</feature>
<feature type="transmembrane region" description="Helical" evidence="5">
    <location>
        <begin position="126"/>
        <end position="144"/>
    </location>
</feature>
<dbReference type="Pfam" id="PF01566">
    <property type="entry name" value="Nramp"/>
    <property type="match status" value="1"/>
</dbReference>
<dbReference type="RefSeq" id="WP_218127163.1">
    <property type="nucleotide sequence ID" value="NZ_FNFO01000011.1"/>
</dbReference>
<feature type="transmembrane region" description="Helical" evidence="5">
    <location>
        <begin position="384"/>
        <end position="404"/>
    </location>
</feature>
<feature type="transmembrane region" description="Helical" evidence="5">
    <location>
        <begin position="87"/>
        <end position="106"/>
    </location>
</feature>
<reference evidence="6 7" key="1">
    <citation type="submission" date="2016-10" db="EMBL/GenBank/DDBJ databases">
        <authorList>
            <person name="de Groot N.N."/>
        </authorList>
    </citation>
    <scope>NUCLEOTIDE SEQUENCE [LARGE SCALE GENOMIC DNA]</scope>
    <source>
        <strain evidence="6 7">DSM 25186</strain>
    </source>
</reference>
<sequence length="410" mass="44271">MPFPTRRPSLFALLAPGILVAATGVGAGDLLTASLGGAQVGVGLLWAAVVGAVFKWVLNEGIARWQMATNTTLLEGWSRRLGVWVRWVFLVYFLLWSFMVGGALISACGVAGDGLWRLGDPGTSRLVWGVLHSLVGGVMVWFGGFRVFEKVMSVCIGAMFVCVLLTAVLMQPDWGAVLQGVVTPQLSPENLPWTLGIMGGVGGTVTLLSYGYWIREAGRTGQEGLRASRLDLAVAYAATALFGMAMILIGSRLQLDQQGAAVALELAAQLGDVLGPAGKWLFLVGFWGAVFSSLLGVWQSAPYLFADFYYLGPGRTKPKALADSGPYRIFLVAITLLPMLLLWLSVQQIQLAYAMMGAFFMPLLALTLLLMNNRTGWVGRDFRNSWWLNVLLLITLLAFVWFGWRGVGGG</sequence>
<evidence type="ECO:0000256" key="5">
    <source>
        <dbReference type="SAM" id="Phobius"/>
    </source>
</evidence>
<proteinExistence type="predicted"/>
<comment type="subcellular location">
    <subcellularLocation>
        <location evidence="1">Membrane</location>
        <topology evidence="1">Multi-pass membrane protein</topology>
    </subcellularLocation>
</comment>
<dbReference type="GO" id="GO:0034755">
    <property type="term" value="P:iron ion transmembrane transport"/>
    <property type="evidence" value="ECO:0007669"/>
    <property type="project" value="TreeGrafter"/>
</dbReference>
<evidence type="ECO:0000256" key="4">
    <source>
        <dbReference type="ARBA" id="ARBA00023136"/>
    </source>
</evidence>
<feature type="transmembrane region" description="Helical" evidence="5">
    <location>
        <begin position="191"/>
        <end position="213"/>
    </location>
</feature>
<feature type="transmembrane region" description="Helical" evidence="5">
    <location>
        <begin position="352"/>
        <end position="372"/>
    </location>
</feature>
<feature type="transmembrane region" description="Helical" evidence="5">
    <location>
        <begin position="37"/>
        <end position="58"/>
    </location>
</feature>
<keyword evidence="7" id="KW-1185">Reference proteome</keyword>
<dbReference type="EMBL" id="FNFO01000011">
    <property type="protein sequence ID" value="SDM19925.1"/>
    <property type="molecule type" value="Genomic_DNA"/>
</dbReference>
<dbReference type="PANTHER" id="PTHR11706">
    <property type="entry name" value="SOLUTE CARRIER PROTEIN FAMILY 11 MEMBER"/>
    <property type="match status" value="1"/>
</dbReference>
<dbReference type="PANTHER" id="PTHR11706:SF3">
    <property type="entry name" value="METAL ION TRANSPORT PROTEIN"/>
    <property type="match status" value="1"/>
</dbReference>
<dbReference type="STRING" id="1075417.SAMN05421823_11184"/>
<keyword evidence="4 5" id="KW-0472">Membrane</keyword>
<feature type="transmembrane region" description="Helical" evidence="5">
    <location>
        <begin position="151"/>
        <end position="171"/>
    </location>
</feature>
<keyword evidence="2 5" id="KW-0812">Transmembrane</keyword>
<dbReference type="GO" id="GO:0005384">
    <property type="term" value="F:manganese ion transmembrane transporter activity"/>
    <property type="evidence" value="ECO:0007669"/>
    <property type="project" value="TreeGrafter"/>
</dbReference>
<organism evidence="6 7">
    <name type="scientific">Catalinimonas alkaloidigena</name>
    <dbReference type="NCBI Taxonomy" id="1075417"/>
    <lineage>
        <taxon>Bacteria</taxon>
        <taxon>Pseudomonadati</taxon>
        <taxon>Bacteroidota</taxon>
        <taxon>Cytophagia</taxon>
        <taxon>Cytophagales</taxon>
        <taxon>Catalimonadaceae</taxon>
        <taxon>Catalinimonas</taxon>
    </lineage>
</organism>
<name>A0A1G9RBZ7_9BACT</name>
<accession>A0A1G9RBZ7</accession>
<evidence type="ECO:0000256" key="3">
    <source>
        <dbReference type="ARBA" id="ARBA00022989"/>
    </source>
</evidence>
<evidence type="ECO:0000313" key="6">
    <source>
        <dbReference type="EMBL" id="SDM19925.1"/>
    </source>
</evidence>